<keyword evidence="4" id="KW-0540">Nuclease</keyword>
<dbReference type="InterPro" id="IPR036397">
    <property type="entry name" value="RNaseH_sf"/>
</dbReference>
<dbReference type="InterPro" id="IPR012337">
    <property type="entry name" value="RNaseH-like_sf"/>
</dbReference>
<dbReference type="GO" id="GO:0004523">
    <property type="term" value="F:RNA-DNA hybrid ribonuclease activity"/>
    <property type="evidence" value="ECO:0007669"/>
    <property type="project" value="UniProtKB-EC"/>
</dbReference>
<name>A0AA39IU71_9AGAR</name>
<organism evidence="9 10">
    <name type="scientific">Armillaria borealis</name>
    <dbReference type="NCBI Taxonomy" id="47425"/>
    <lineage>
        <taxon>Eukaryota</taxon>
        <taxon>Fungi</taxon>
        <taxon>Dikarya</taxon>
        <taxon>Basidiomycota</taxon>
        <taxon>Agaricomycotina</taxon>
        <taxon>Agaricomycetes</taxon>
        <taxon>Agaricomycetidae</taxon>
        <taxon>Agaricales</taxon>
        <taxon>Marasmiineae</taxon>
        <taxon>Physalacriaceae</taxon>
        <taxon>Armillaria</taxon>
    </lineage>
</organism>
<keyword evidence="7" id="KW-0378">Hydrolase</keyword>
<gene>
    <name evidence="9" type="ORF">EV421DRAFT_1722729</name>
</gene>
<dbReference type="InterPro" id="IPR002156">
    <property type="entry name" value="RNaseH_domain"/>
</dbReference>
<dbReference type="PROSITE" id="PS50879">
    <property type="entry name" value="RNASE_H_1"/>
    <property type="match status" value="1"/>
</dbReference>
<evidence type="ECO:0000256" key="1">
    <source>
        <dbReference type="ARBA" id="ARBA00000077"/>
    </source>
</evidence>
<evidence type="ECO:0000313" key="10">
    <source>
        <dbReference type="Proteomes" id="UP001175226"/>
    </source>
</evidence>
<dbReference type="SUPFAM" id="SSF53098">
    <property type="entry name" value="Ribonuclease H-like"/>
    <property type="match status" value="1"/>
</dbReference>
<reference evidence="9" key="1">
    <citation type="submission" date="2023-06" db="EMBL/GenBank/DDBJ databases">
        <authorList>
            <consortium name="Lawrence Berkeley National Laboratory"/>
            <person name="Ahrendt S."/>
            <person name="Sahu N."/>
            <person name="Indic B."/>
            <person name="Wong-Bajracharya J."/>
            <person name="Merenyi Z."/>
            <person name="Ke H.-M."/>
            <person name="Monk M."/>
            <person name="Kocsube S."/>
            <person name="Drula E."/>
            <person name="Lipzen A."/>
            <person name="Balint B."/>
            <person name="Henrissat B."/>
            <person name="Andreopoulos B."/>
            <person name="Martin F.M."/>
            <person name="Harder C.B."/>
            <person name="Rigling D."/>
            <person name="Ford K.L."/>
            <person name="Foster G.D."/>
            <person name="Pangilinan J."/>
            <person name="Papanicolaou A."/>
            <person name="Barry K."/>
            <person name="LaButti K."/>
            <person name="Viragh M."/>
            <person name="Koriabine M."/>
            <person name="Yan M."/>
            <person name="Riley R."/>
            <person name="Champramary S."/>
            <person name="Plett K.L."/>
            <person name="Tsai I.J."/>
            <person name="Slot J."/>
            <person name="Sipos G."/>
            <person name="Plett J."/>
            <person name="Nagy L.G."/>
            <person name="Grigoriev I.V."/>
        </authorList>
    </citation>
    <scope>NUCLEOTIDE SEQUENCE</scope>
    <source>
        <strain evidence="9">FPL87.14</strain>
    </source>
</reference>
<dbReference type="Pfam" id="PF00075">
    <property type="entry name" value="RNase_H"/>
    <property type="match status" value="1"/>
</dbReference>
<evidence type="ECO:0000256" key="4">
    <source>
        <dbReference type="ARBA" id="ARBA00022722"/>
    </source>
</evidence>
<evidence type="ECO:0000313" key="9">
    <source>
        <dbReference type="EMBL" id="KAK0429806.1"/>
    </source>
</evidence>
<protein>
    <recommendedName>
        <fullName evidence="3">ribonuclease H</fullName>
        <ecNumber evidence="3">3.1.26.4</ecNumber>
    </recommendedName>
</protein>
<dbReference type="CDD" id="cd09280">
    <property type="entry name" value="RNase_HI_eukaryote_like"/>
    <property type="match status" value="1"/>
</dbReference>
<evidence type="ECO:0000256" key="5">
    <source>
        <dbReference type="ARBA" id="ARBA00022723"/>
    </source>
</evidence>
<evidence type="ECO:0000259" key="8">
    <source>
        <dbReference type="PROSITE" id="PS50879"/>
    </source>
</evidence>
<dbReference type="AlphaFoldDB" id="A0AA39IU71"/>
<comment type="catalytic activity">
    <reaction evidence="1">
        <text>Endonucleolytic cleavage to 5'-phosphomonoester.</text>
        <dbReference type="EC" id="3.1.26.4"/>
    </reaction>
</comment>
<dbReference type="InterPro" id="IPR050092">
    <property type="entry name" value="RNase_H"/>
</dbReference>
<proteinExistence type="inferred from homology"/>
<evidence type="ECO:0000256" key="2">
    <source>
        <dbReference type="ARBA" id="ARBA00005300"/>
    </source>
</evidence>
<dbReference type="Gene3D" id="3.30.420.10">
    <property type="entry name" value="Ribonuclease H-like superfamily/Ribonuclease H"/>
    <property type="match status" value="1"/>
</dbReference>
<dbReference type="GO" id="GO:0046872">
    <property type="term" value="F:metal ion binding"/>
    <property type="evidence" value="ECO:0007669"/>
    <property type="project" value="UniProtKB-KW"/>
</dbReference>
<dbReference type="Proteomes" id="UP001175226">
    <property type="component" value="Unassembled WGS sequence"/>
</dbReference>
<dbReference type="PANTHER" id="PTHR10642">
    <property type="entry name" value="RIBONUCLEASE H1"/>
    <property type="match status" value="1"/>
</dbReference>
<evidence type="ECO:0000256" key="6">
    <source>
        <dbReference type="ARBA" id="ARBA00022759"/>
    </source>
</evidence>
<evidence type="ECO:0000256" key="7">
    <source>
        <dbReference type="ARBA" id="ARBA00022801"/>
    </source>
</evidence>
<dbReference type="PANTHER" id="PTHR10642:SF26">
    <property type="entry name" value="RIBONUCLEASE H1"/>
    <property type="match status" value="1"/>
</dbReference>
<feature type="domain" description="RNase H type-1" evidence="8">
    <location>
        <begin position="34"/>
        <end position="173"/>
    </location>
</feature>
<comment type="caution">
    <text evidence="9">The sequence shown here is derived from an EMBL/GenBank/DDBJ whole genome shotgun (WGS) entry which is preliminary data.</text>
</comment>
<keyword evidence="6" id="KW-0255">Endonuclease</keyword>
<dbReference type="EC" id="3.1.26.4" evidence="3"/>
<comment type="similarity">
    <text evidence="2">Belongs to the RNase H family.</text>
</comment>
<evidence type="ECO:0000256" key="3">
    <source>
        <dbReference type="ARBA" id="ARBA00012180"/>
    </source>
</evidence>
<keyword evidence="10" id="KW-1185">Reference proteome</keyword>
<dbReference type="GO" id="GO:0003676">
    <property type="term" value="F:nucleic acid binding"/>
    <property type="evidence" value="ECO:0007669"/>
    <property type="project" value="InterPro"/>
</dbReference>
<dbReference type="GO" id="GO:0043137">
    <property type="term" value="P:DNA replication, removal of RNA primer"/>
    <property type="evidence" value="ECO:0007669"/>
    <property type="project" value="TreeGrafter"/>
</dbReference>
<sequence>MLSRELDDLYAGLVSSVPGPEEALRQIYGNATSTGDRREVWVDGSCVGNGRDGARAGAGVFWGRGSSRNRAERIPGPQTNNRAEHVALIIALLQCPPDLPLRVYTDSENVIHTYCHWIQRRIAMGWKCVNADVIQYAMDLIVKRTASVYFCWVKGHSENTGNDAADALAKEGA</sequence>
<keyword evidence="5" id="KW-0479">Metal-binding</keyword>
<feature type="non-terminal residue" evidence="9">
    <location>
        <position position="173"/>
    </location>
</feature>
<accession>A0AA39IU71</accession>
<dbReference type="EMBL" id="JAUEPT010000209">
    <property type="protein sequence ID" value="KAK0429806.1"/>
    <property type="molecule type" value="Genomic_DNA"/>
</dbReference>